<name>A0A8X6H6I1_TRICU</name>
<accession>A0A8X6H6I1</accession>
<dbReference type="EMBL" id="BMAO01037466">
    <property type="protein sequence ID" value="GFR17912.1"/>
    <property type="molecule type" value="Genomic_DNA"/>
</dbReference>
<evidence type="ECO:0000259" key="2">
    <source>
        <dbReference type="Pfam" id="PF09409"/>
    </source>
</evidence>
<reference evidence="3" key="1">
    <citation type="submission" date="2020-07" db="EMBL/GenBank/DDBJ databases">
        <title>Multicomponent nature underlies the extraordinary mechanical properties of spider dragline silk.</title>
        <authorList>
            <person name="Kono N."/>
            <person name="Nakamura H."/>
            <person name="Mori M."/>
            <person name="Yoshida Y."/>
            <person name="Ohtoshi R."/>
            <person name="Malay A.D."/>
            <person name="Moran D.A.P."/>
            <person name="Tomita M."/>
            <person name="Numata K."/>
            <person name="Arakawa K."/>
        </authorList>
    </citation>
    <scope>NUCLEOTIDE SEQUENCE</scope>
</reference>
<gene>
    <name evidence="3" type="primary">NCL1_33310</name>
    <name evidence="3" type="ORF">TNCT_202021</name>
</gene>
<organism evidence="3 4">
    <name type="scientific">Trichonephila clavata</name>
    <name type="common">Joro spider</name>
    <name type="synonym">Nephila clavata</name>
    <dbReference type="NCBI Taxonomy" id="2740835"/>
    <lineage>
        <taxon>Eukaryota</taxon>
        <taxon>Metazoa</taxon>
        <taxon>Ecdysozoa</taxon>
        <taxon>Arthropoda</taxon>
        <taxon>Chelicerata</taxon>
        <taxon>Arachnida</taxon>
        <taxon>Araneae</taxon>
        <taxon>Araneomorphae</taxon>
        <taxon>Entelegynae</taxon>
        <taxon>Araneoidea</taxon>
        <taxon>Nephilidae</taxon>
        <taxon>Trichonephila</taxon>
    </lineage>
</organism>
<dbReference type="SUPFAM" id="SSF143503">
    <property type="entry name" value="PUG domain-like"/>
    <property type="match status" value="1"/>
</dbReference>
<comment type="caution">
    <text evidence="3">The sequence shown here is derived from an EMBL/GenBank/DDBJ whole genome shotgun (WGS) entry which is preliminary data.</text>
</comment>
<proteinExistence type="predicted"/>
<evidence type="ECO:0000313" key="4">
    <source>
        <dbReference type="Proteomes" id="UP000887116"/>
    </source>
</evidence>
<sequence>MVEHNSLRKYLQELIKEHDSKVARTAIETLLKIHRNILYNEHDNRYRIMKNENKSFDEKIWSILPARQFMKKSGWTSAQNRWVFTCDEKLVEIIEILLEFRSLVLPDEHEWVKDNKIEGKSEEQLREEQLRKKAAIEREKEIAAFQRDKKEREDLAKKVKAEIKADRSRREQFQGCIPKHGNQMNRNWK</sequence>
<keyword evidence="4" id="KW-1185">Reference proteome</keyword>
<dbReference type="InterPro" id="IPR036339">
    <property type="entry name" value="PUB-like_dom_sf"/>
</dbReference>
<dbReference type="OrthoDB" id="49605at2759"/>
<dbReference type="CDD" id="cd09212">
    <property type="entry name" value="PUB"/>
    <property type="match status" value="1"/>
</dbReference>
<evidence type="ECO:0000313" key="3">
    <source>
        <dbReference type="EMBL" id="GFR17912.1"/>
    </source>
</evidence>
<dbReference type="Pfam" id="PF09409">
    <property type="entry name" value="PUB"/>
    <property type="match status" value="1"/>
</dbReference>
<feature type="domain" description="PUB" evidence="2">
    <location>
        <begin position="23"/>
        <end position="89"/>
    </location>
</feature>
<protein>
    <submittedName>
        <fullName evidence="3">PUB domain-containing protein</fullName>
    </submittedName>
</protein>
<dbReference type="InterPro" id="IPR018997">
    <property type="entry name" value="PUB_domain"/>
</dbReference>
<dbReference type="AlphaFoldDB" id="A0A8X6H6I1"/>
<dbReference type="Proteomes" id="UP000887116">
    <property type="component" value="Unassembled WGS sequence"/>
</dbReference>
<evidence type="ECO:0000256" key="1">
    <source>
        <dbReference type="SAM" id="MobiDB-lite"/>
    </source>
</evidence>
<feature type="region of interest" description="Disordered" evidence="1">
    <location>
        <begin position="170"/>
        <end position="189"/>
    </location>
</feature>
<dbReference type="Gene3D" id="1.20.58.2190">
    <property type="match status" value="1"/>
</dbReference>